<dbReference type="AlphaFoldDB" id="T1FBT7"/>
<dbReference type="EnsemblMetazoa" id="HelroT177512">
    <property type="protein sequence ID" value="HelroP177512"/>
    <property type="gene ID" value="HelroG177512"/>
</dbReference>
<dbReference type="GeneID" id="20206286"/>
<accession>T1FBT7</accession>
<sequence length="141" mass="15955">MAKKIFHYLPTYAAVQFNFPSFGYFFNKLVSPNQATPLQETPHARTVDLINKPKNEPKLDIKPNTLFANVDLIKNCLEGGATLYNKSMDQGFFLVPLKYQKSFQSTNLVQRVTHTATTYCSDAFKNITSFTDADVNQGSIY</sequence>
<dbReference type="RefSeq" id="XP_009023947.1">
    <property type="nucleotide sequence ID" value="XM_009025699.1"/>
</dbReference>
<dbReference type="Proteomes" id="UP000015101">
    <property type="component" value="Unassembled WGS sequence"/>
</dbReference>
<evidence type="ECO:0000313" key="3">
    <source>
        <dbReference type="Proteomes" id="UP000015101"/>
    </source>
</evidence>
<reference evidence="1 3" key="2">
    <citation type="journal article" date="2013" name="Nature">
        <title>Insights into bilaterian evolution from three spiralian genomes.</title>
        <authorList>
            <person name="Simakov O."/>
            <person name="Marletaz F."/>
            <person name="Cho S.J."/>
            <person name="Edsinger-Gonzales E."/>
            <person name="Havlak P."/>
            <person name="Hellsten U."/>
            <person name="Kuo D.H."/>
            <person name="Larsson T."/>
            <person name="Lv J."/>
            <person name="Arendt D."/>
            <person name="Savage R."/>
            <person name="Osoegawa K."/>
            <person name="de Jong P."/>
            <person name="Grimwood J."/>
            <person name="Chapman J.A."/>
            <person name="Shapiro H."/>
            <person name="Aerts A."/>
            <person name="Otillar R.P."/>
            <person name="Terry A.Y."/>
            <person name="Boore J.L."/>
            <person name="Grigoriev I.V."/>
            <person name="Lindberg D.R."/>
            <person name="Seaver E.C."/>
            <person name="Weisblat D.A."/>
            <person name="Putnam N.H."/>
            <person name="Rokhsar D.S."/>
        </authorList>
    </citation>
    <scope>NUCLEOTIDE SEQUENCE</scope>
</reference>
<evidence type="ECO:0000313" key="1">
    <source>
        <dbReference type="EMBL" id="ESN97870.1"/>
    </source>
</evidence>
<dbReference type="HOGENOM" id="CLU_1827405_0_0_1"/>
<proteinExistence type="predicted"/>
<keyword evidence="3" id="KW-1185">Reference proteome</keyword>
<dbReference type="InParanoid" id="T1FBT7"/>
<evidence type="ECO:0000313" key="2">
    <source>
        <dbReference type="EnsemblMetazoa" id="HelroP177512"/>
    </source>
</evidence>
<reference evidence="2" key="3">
    <citation type="submission" date="2015-06" db="UniProtKB">
        <authorList>
            <consortium name="EnsemblMetazoa"/>
        </authorList>
    </citation>
    <scope>IDENTIFICATION</scope>
</reference>
<name>T1FBT7_HELRO</name>
<organism evidence="2 3">
    <name type="scientific">Helobdella robusta</name>
    <name type="common">Californian leech</name>
    <dbReference type="NCBI Taxonomy" id="6412"/>
    <lineage>
        <taxon>Eukaryota</taxon>
        <taxon>Metazoa</taxon>
        <taxon>Spiralia</taxon>
        <taxon>Lophotrochozoa</taxon>
        <taxon>Annelida</taxon>
        <taxon>Clitellata</taxon>
        <taxon>Hirudinea</taxon>
        <taxon>Rhynchobdellida</taxon>
        <taxon>Glossiphoniidae</taxon>
        <taxon>Helobdella</taxon>
    </lineage>
</organism>
<dbReference type="EMBL" id="KB097269">
    <property type="protein sequence ID" value="ESN97870.1"/>
    <property type="molecule type" value="Genomic_DNA"/>
</dbReference>
<gene>
    <name evidence="2" type="primary">20206286</name>
    <name evidence="1" type="ORF">HELRODRAFT_177512</name>
</gene>
<reference evidence="3" key="1">
    <citation type="submission" date="2012-12" db="EMBL/GenBank/DDBJ databases">
        <authorList>
            <person name="Hellsten U."/>
            <person name="Grimwood J."/>
            <person name="Chapman J.A."/>
            <person name="Shapiro H."/>
            <person name="Aerts A."/>
            <person name="Otillar R.P."/>
            <person name="Terry A.Y."/>
            <person name="Boore J.L."/>
            <person name="Simakov O."/>
            <person name="Marletaz F."/>
            <person name="Cho S.-J."/>
            <person name="Edsinger-Gonzales E."/>
            <person name="Havlak P."/>
            <person name="Kuo D.-H."/>
            <person name="Larsson T."/>
            <person name="Lv J."/>
            <person name="Arendt D."/>
            <person name="Savage R."/>
            <person name="Osoegawa K."/>
            <person name="de Jong P."/>
            <person name="Lindberg D.R."/>
            <person name="Seaver E.C."/>
            <person name="Weisblat D.A."/>
            <person name="Putnam N.H."/>
            <person name="Grigoriev I.V."/>
            <person name="Rokhsar D.S."/>
        </authorList>
    </citation>
    <scope>NUCLEOTIDE SEQUENCE</scope>
</reference>
<dbReference type="CTD" id="20206286"/>
<dbReference type="KEGG" id="hro:HELRODRAFT_177512"/>
<protein>
    <submittedName>
        <fullName evidence="1 2">Uncharacterized protein</fullName>
    </submittedName>
</protein>
<dbReference type="EMBL" id="AMQM01006083">
    <property type="status" value="NOT_ANNOTATED_CDS"/>
    <property type="molecule type" value="Genomic_DNA"/>
</dbReference>